<evidence type="ECO:0000256" key="3">
    <source>
        <dbReference type="ARBA" id="ARBA00022448"/>
    </source>
</evidence>
<feature type="domain" description="TonB-dependent receptor plug" evidence="16">
    <location>
        <begin position="55"/>
        <end position="159"/>
    </location>
</feature>
<keyword evidence="4 11" id="KW-1134">Transmembrane beta strand</keyword>
<dbReference type="NCBIfam" id="TIGR01785">
    <property type="entry name" value="TonB-hemin"/>
    <property type="match status" value="1"/>
</dbReference>
<evidence type="ECO:0000259" key="16">
    <source>
        <dbReference type="Pfam" id="PF07715"/>
    </source>
</evidence>
<dbReference type="PANTHER" id="PTHR30069:SF29">
    <property type="entry name" value="HEMOGLOBIN AND HEMOGLOBIN-HAPTOGLOBIN-BINDING PROTEIN 1-RELATED"/>
    <property type="match status" value="1"/>
</dbReference>
<comment type="similarity">
    <text evidence="2 11 13">Belongs to the TonB-dependent receptor family.</text>
</comment>
<evidence type="ECO:0000256" key="8">
    <source>
        <dbReference type="ARBA" id="ARBA00023136"/>
    </source>
</evidence>
<dbReference type="InterPro" id="IPR012910">
    <property type="entry name" value="Plug_dom"/>
</dbReference>
<dbReference type="CDD" id="cd01347">
    <property type="entry name" value="ligand_gated_channel"/>
    <property type="match status" value="1"/>
</dbReference>
<dbReference type="RefSeq" id="WP_142591286.1">
    <property type="nucleotide sequence ID" value="NZ_CABFWF030000001.1"/>
</dbReference>
<evidence type="ECO:0000256" key="4">
    <source>
        <dbReference type="ARBA" id="ARBA00022452"/>
    </source>
</evidence>
<evidence type="ECO:0000256" key="9">
    <source>
        <dbReference type="ARBA" id="ARBA00023170"/>
    </source>
</evidence>
<evidence type="ECO:0000256" key="1">
    <source>
        <dbReference type="ARBA" id="ARBA00004571"/>
    </source>
</evidence>
<accession>A0ABN7JF94</accession>
<keyword evidence="9 17" id="KW-0675">Receptor</keyword>
<dbReference type="InterPro" id="IPR037066">
    <property type="entry name" value="Plug_dom_sf"/>
</dbReference>
<comment type="subcellular location">
    <subcellularLocation>
        <location evidence="1 11">Cell outer membrane</location>
        <topology evidence="1 11">Multi-pass membrane protein</topology>
    </subcellularLocation>
</comment>
<dbReference type="Gene3D" id="2.170.130.10">
    <property type="entry name" value="TonB-dependent receptor, plug domain"/>
    <property type="match status" value="1"/>
</dbReference>
<feature type="chain" id="PRO_5046215636" evidence="14">
    <location>
        <begin position="27"/>
        <end position="739"/>
    </location>
</feature>
<sequence length="739" mass="81005">MSSRTTRSLLLTCTAMVIVASSPATAQDAASGQATVLQTIVLKGKRIAVPAGDVADTPLTSQTTAEEIDERQITSLEDLGRSLEPGVSFNRETRSVNIRGLEQNRILTSIDGIPIPYLIDGARDADGGADSFDFNSLSTIDIVRGADSSRAGSGALGGAVVLRTLEPEDLIGEGRDWGGVAKSLYDSEDRSFGGSAAVAKRIENTSILFQGGYRRGQERDNQGDVGGYSTARSEPNPAEFDQYNLLFKLRQQAEGGHVFGFTGERYDRDESFHNMTGQSLTGTYRPGNLDGNEDIRRDRLSLDYRFEAVGDEAWVDSANAVFYWQDVLRESGAEGYRSSSPVGAYSRDNEFQERSIGFAGNAEKSFVTGDLTHRLTGGLSVAWSKASQYSAGEDACPAGPYPTPPWLPFYSCNFLHTNQSDMPDVDGRTVGLFIEDKIGLGDSAFYLTPGLRFDWYDYDPKETDAYTNGANYTGMPPGQSDSQFSPKLRASYEPNPRVELYAQWAMGFRAPDVSELYLNFGAPGTYFRAGNPNLEPETSNGFEIGANLGDDDFGGHLGAFYNRYRNFIDSETRTDPTGTYPQGITQYFNRDKVRIYGVELSGHKRFDNGMRVYGALSFADGVDLDTDEDIRSVPPLKVVLGTGYATETWGADLIFTAAQGVDDDGDANTIDAPGYGIFDLTGWWEPEQTKGLTIRAGVYNLFDKTYYDAVNLATRQTPQPDEYYSEPGRTFKISLTQRF</sequence>
<dbReference type="InterPro" id="IPR000531">
    <property type="entry name" value="Beta-barrel_TonB"/>
</dbReference>
<dbReference type="InterPro" id="IPR010917">
    <property type="entry name" value="TonB_rcpt_CS"/>
</dbReference>
<dbReference type="Pfam" id="PF07715">
    <property type="entry name" value="Plug"/>
    <property type="match status" value="1"/>
</dbReference>
<keyword evidence="10 11" id="KW-0998">Cell outer membrane</keyword>
<keyword evidence="7 13" id="KW-0798">TonB box</keyword>
<reference evidence="17 18" key="1">
    <citation type="submission" date="2020-11" db="EMBL/GenBank/DDBJ databases">
        <authorList>
            <person name="Lassalle F."/>
        </authorList>
    </citation>
    <scope>NUCLEOTIDE SEQUENCE [LARGE SCALE GENOMIC DNA]</scope>
    <source>
        <strain evidence="17 18">JC140</strain>
    </source>
</reference>
<feature type="signal peptide" evidence="14">
    <location>
        <begin position="1"/>
        <end position="26"/>
    </location>
</feature>
<dbReference type="Gene3D" id="2.40.170.20">
    <property type="entry name" value="TonB-dependent receptor, beta-barrel domain"/>
    <property type="match status" value="1"/>
</dbReference>
<evidence type="ECO:0000256" key="14">
    <source>
        <dbReference type="SAM" id="SignalP"/>
    </source>
</evidence>
<protein>
    <submittedName>
        <fullName evidence="17">TonB-dependent hemoglobin/transferrin/lactoferrin family receptor</fullName>
    </submittedName>
</protein>
<dbReference type="InterPro" id="IPR010949">
    <property type="entry name" value="TonB_Hb/transfer/lactofer_rcpt"/>
</dbReference>
<evidence type="ECO:0000256" key="5">
    <source>
        <dbReference type="ARBA" id="ARBA00022692"/>
    </source>
</evidence>
<evidence type="ECO:0000256" key="6">
    <source>
        <dbReference type="ARBA" id="ARBA00022729"/>
    </source>
</evidence>
<evidence type="ECO:0000256" key="2">
    <source>
        <dbReference type="ARBA" id="ARBA00009810"/>
    </source>
</evidence>
<dbReference type="PROSITE" id="PS52016">
    <property type="entry name" value="TONB_DEPENDENT_REC_3"/>
    <property type="match status" value="1"/>
</dbReference>
<keyword evidence="6 14" id="KW-0732">Signal</keyword>
<evidence type="ECO:0000256" key="12">
    <source>
        <dbReference type="PROSITE-ProRule" id="PRU10144"/>
    </source>
</evidence>
<dbReference type="InterPro" id="IPR039426">
    <property type="entry name" value="TonB-dep_rcpt-like"/>
</dbReference>
<dbReference type="PROSITE" id="PS01156">
    <property type="entry name" value="TONB_DEPENDENT_REC_2"/>
    <property type="match status" value="1"/>
</dbReference>
<dbReference type="PANTHER" id="PTHR30069">
    <property type="entry name" value="TONB-DEPENDENT OUTER MEMBRANE RECEPTOR"/>
    <property type="match status" value="1"/>
</dbReference>
<evidence type="ECO:0000256" key="10">
    <source>
        <dbReference type="ARBA" id="ARBA00023237"/>
    </source>
</evidence>
<evidence type="ECO:0000256" key="7">
    <source>
        <dbReference type="ARBA" id="ARBA00023077"/>
    </source>
</evidence>
<feature type="domain" description="TonB-dependent receptor-like beta-barrel" evidence="15">
    <location>
        <begin position="259"/>
        <end position="701"/>
    </location>
</feature>
<name>A0ABN7JF94_9HYPH</name>
<keyword evidence="18" id="KW-1185">Reference proteome</keyword>
<keyword evidence="8 11" id="KW-0472">Membrane</keyword>
<proteinExistence type="inferred from homology"/>
<comment type="caution">
    <text evidence="17">The sequence shown here is derived from an EMBL/GenBank/DDBJ whole genome shotgun (WGS) entry which is preliminary data.</text>
</comment>
<keyword evidence="3 11" id="KW-0813">Transport</keyword>
<keyword evidence="5 11" id="KW-0812">Transmembrane</keyword>
<dbReference type="NCBIfam" id="TIGR01786">
    <property type="entry name" value="TonB-hemlactrns"/>
    <property type="match status" value="1"/>
</dbReference>
<dbReference type="InterPro" id="IPR036942">
    <property type="entry name" value="Beta-barrel_TonB_sf"/>
</dbReference>
<evidence type="ECO:0000256" key="13">
    <source>
        <dbReference type="RuleBase" id="RU003357"/>
    </source>
</evidence>
<feature type="short sequence motif" description="TonB C-terminal box" evidence="12">
    <location>
        <begin position="722"/>
        <end position="739"/>
    </location>
</feature>
<gene>
    <name evidence="17" type="ORF">REJC140_00485</name>
</gene>
<dbReference type="Proteomes" id="UP000606921">
    <property type="component" value="Unassembled WGS sequence"/>
</dbReference>
<dbReference type="EMBL" id="CABFWF030000001">
    <property type="protein sequence ID" value="CAD7024522.1"/>
    <property type="molecule type" value="Genomic_DNA"/>
</dbReference>
<dbReference type="Pfam" id="PF00593">
    <property type="entry name" value="TonB_dep_Rec_b-barrel"/>
    <property type="match status" value="1"/>
</dbReference>
<dbReference type="SUPFAM" id="SSF56935">
    <property type="entry name" value="Porins"/>
    <property type="match status" value="1"/>
</dbReference>
<dbReference type="InterPro" id="IPR011276">
    <property type="entry name" value="TonB_haem/Hb_rcpt"/>
</dbReference>
<evidence type="ECO:0000313" key="17">
    <source>
        <dbReference type="EMBL" id="CAD7024522.1"/>
    </source>
</evidence>
<evidence type="ECO:0000259" key="15">
    <source>
        <dbReference type="Pfam" id="PF00593"/>
    </source>
</evidence>
<evidence type="ECO:0000256" key="11">
    <source>
        <dbReference type="PROSITE-ProRule" id="PRU01360"/>
    </source>
</evidence>
<organism evidence="17 18">
    <name type="scientific">Pseudorhizobium endolithicum</name>
    <dbReference type="NCBI Taxonomy" id="1191678"/>
    <lineage>
        <taxon>Bacteria</taxon>
        <taxon>Pseudomonadati</taxon>
        <taxon>Pseudomonadota</taxon>
        <taxon>Alphaproteobacteria</taxon>
        <taxon>Hyphomicrobiales</taxon>
        <taxon>Rhizobiaceae</taxon>
        <taxon>Rhizobium/Agrobacterium group</taxon>
        <taxon>Pseudorhizobium</taxon>
    </lineage>
</organism>
<evidence type="ECO:0000313" key="18">
    <source>
        <dbReference type="Proteomes" id="UP000606921"/>
    </source>
</evidence>